<protein>
    <submittedName>
        <fullName evidence="2">Uncharacterized protein</fullName>
    </submittedName>
</protein>
<feature type="region of interest" description="Disordered" evidence="1">
    <location>
        <begin position="1"/>
        <end position="115"/>
    </location>
</feature>
<sequence>MRYWMECQSAHSVGARGDTNPRAATPLKYVRATSSSAQQRDGMLRCRDSLSRPQRWRQTVRRPKQTTHGAHGAPRRGGGGGGGRGRRLPQKHASSSPVFLREDAPQVKRRAERRT</sequence>
<reference evidence="2" key="1">
    <citation type="journal article" name="BMC Genomics">
        <title>Long-read sequencing and de novo genome assembly of marine medaka (Oryzias melastigma).</title>
        <authorList>
            <person name="Liang P."/>
            <person name="Saqib H.S.A."/>
            <person name="Ni X."/>
            <person name="Shen Y."/>
        </authorList>
    </citation>
    <scope>NUCLEOTIDE SEQUENCE</scope>
    <source>
        <strain evidence="2">Bigg-433</strain>
    </source>
</reference>
<accession>A0A834C6I4</accession>
<gene>
    <name evidence="2" type="ORF">FQA47_012311</name>
</gene>
<comment type="caution">
    <text evidence="2">The sequence shown here is derived from an EMBL/GenBank/DDBJ whole genome shotgun (WGS) entry which is preliminary data.</text>
</comment>
<dbReference type="Proteomes" id="UP000646548">
    <property type="component" value="Unassembled WGS sequence"/>
</dbReference>
<name>A0A834C6I4_ORYME</name>
<organism evidence="2 3">
    <name type="scientific">Oryzias melastigma</name>
    <name type="common">Marine medaka</name>
    <dbReference type="NCBI Taxonomy" id="30732"/>
    <lineage>
        <taxon>Eukaryota</taxon>
        <taxon>Metazoa</taxon>
        <taxon>Chordata</taxon>
        <taxon>Craniata</taxon>
        <taxon>Vertebrata</taxon>
        <taxon>Euteleostomi</taxon>
        <taxon>Actinopterygii</taxon>
        <taxon>Neopterygii</taxon>
        <taxon>Teleostei</taxon>
        <taxon>Neoteleostei</taxon>
        <taxon>Acanthomorphata</taxon>
        <taxon>Ovalentaria</taxon>
        <taxon>Atherinomorphae</taxon>
        <taxon>Beloniformes</taxon>
        <taxon>Adrianichthyidae</taxon>
        <taxon>Oryziinae</taxon>
        <taxon>Oryzias</taxon>
    </lineage>
</organism>
<dbReference type="EMBL" id="WKFB01000336">
    <property type="protein sequence ID" value="KAF6726298.1"/>
    <property type="molecule type" value="Genomic_DNA"/>
</dbReference>
<dbReference type="AlphaFoldDB" id="A0A834C6I4"/>
<evidence type="ECO:0000313" key="2">
    <source>
        <dbReference type="EMBL" id="KAF6726298.1"/>
    </source>
</evidence>
<proteinExistence type="predicted"/>
<feature type="compositionally biased region" description="Basic residues" evidence="1">
    <location>
        <begin position="54"/>
        <end position="65"/>
    </location>
</feature>
<evidence type="ECO:0000256" key="1">
    <source>
        <dbReference type="SAM" id="MobiDB-lite"/>
    </source>
</evidence>
<evidence type="ECO:0000313" key="3">
    <source>
        <dbReference type="Proteomes" id="UP000646548"/>
    </source>
</evidence>